<name>A0ABD6AMS3_9EURY</name>
<keyword evidence="2" id="KW-1185">Reference proteome</keyword>
<gene>
    <name evidence="1" type="ORF">ACFQMF_10275</name>
</gene>
<evidence type="ECO:0000313" key="1">
    <source>
        <dbReference type="EMBL" id="MFC7324963.1"/>
    </source>
</evidence>
<evidence type="ECO:0000313" key="2">
    <source>
        <dbReference type="Proteomes" id="UP001596545"/>
    </source>
</evidence>
<accession>A0ABD6AMS3</accession>
<protein>
    <submittedName>
        <fullName evidence="1">Zinc ribbon domain-containing protein</fullName>
    </submittedName>
</protein>
<comment type="caution">
    <text evidence="1">The sequence shown here is derived from an EMBL/GenBank/DDBJ whole genome shotgun (WGS) entry which is preliminary data.</text>
</comment>
<dbReference type="EMBL" id="JBHTBL010000008">
    <property type="protein sequence ID" value="MFC7324963.1"/>
    <property type="molecule type" value="Genomic_DNA"/>
</dbReference>
<sequence length="49" mass="5230">MTTVHFTCSDCAQTIEVNEEMRETILAAGCPVCTTGASEDDFSDDPDDG</sequence>
<reference evidence="1 2" key="1">
    <citation type="journal article" date="2019" name="Int. J. Syst. Evol. Microbiol.">
        <title>The Global Catalogue of Microorganisms (GCM) 10K type strain sequencing project: providing services to taxonomists for standard genome sequencing and annotation.</title>
        <authorList>
            <consortium name="The Broad Institute Genomics Platform"/>
            <consortium name="The Broad Institute Genome Sequencing Center for Infectious Disease"/>
            <person name="Wu L."/>
            <person name="Ma J."/>
        </authorList>
    </citation>
    <scope>NUCLEOTIDE SEQUENCE [LARGE SCALE GENOMIC DNA]</scope>
    <source>
        <strain evidence="1 2">CGMCC 1.12554</strain>
    </source>
</reference>
<dbReference type="InterPro" id="IPR055982">
    <property type="entry name" value="DUF7560"/>
</dbReference>
<proteinExistence type="predicted"/>
<dbReference type="RefSeq" id="WP_256409154.1">
    <property type="nucleotide sequence ID" value="NZ_JANHDN010000004.1"/>
</dbReference>
<dbReference type="Pfam" id="PF24441">
    <property type="entry name" value="DUF7560"/>
    <property type="match status" value="1"/>
</dbReference>
<dbReference type="AlphaFoldDB" id="A0ABD6AMS3"/>
<organism evidence="1 2">
    <name type="scientific">Halorubrum rutilum</name>
    <dbReference type="NCBI Taxonomy" id="1364933"/>
    <lineage>
        <taxon>Archaea</taxon>
        <taxon>Methanobacteriati</taxon>
        <taxon>Methanobacteriota</taxon>
        <taxon>Stenosarchaea group</taxon>
        <taxon>Halobacteria</taxon>
        <taxon>Halobacteriales</taxon>
        <taxon>Haloferacaceae</taxon>
        <taxon>Halorubrum</taxon>
    </lineage>
</organism>
<dbReference type="Proteomes" id="UP001596545">
    <property type="component" value="Unassembled WGS sequence"/>
</dbReference>